<evidence type="ECO:0000256" key="5">
    <source>
        <dbReference type="ARBA" id="ARBA00022771"/>
    </source>
</evidence>
<dbReference type="PROSITE" id="PS00518">
    <property type="entry name" value="ZF_RING_1"/>
    <property type="match status" value="1"/>
</dbReference>
<keyword evidence="6 8" id="KW-0862">Zinc</keyword>
<protein>
    <recommendedName>
        <fullName evidence="8">E3 ubiquitin-protein ligase</fullName>
        <ecNumber evidence="8">2.3.2.27</ecNumber>
    </recommendedName>
</protein>
<dbReference type="InterPro" id="IPR001841">
    <property type="entry name" value="Znf_RING"/>
</dbReference>
<dbReference type="GeneTree" id="ENSGT00940000154578"/>
<dbReference type="GO" id="GO:0007219">
    <property type="term" value="P:Notch signaling pathway"/>
    <property type="evidence" value="ECO:0007669"/>
    <property type="project" value="InterPro"/>
</dbReference>
<sequence length="199" mass="21998">RTHQENVPRGPATGSEEQEPSKAAVFCHNCRLEPARGYPVQDCAHRLCDDCYLVNPSCPVCTQSPVEGTIVGNMSYGILNSTLEGHEHDLTLKIIYNIQDGTQQRCDPNPGRPYRGGCFEAFLPNNKQGRKVLQLLTKAFYKGFIFKIISLPSGEEKVTWNNIPHKTSITGGKIRYVDGYPDSGYLCTALAALQSHGLE</sequence>
<accession>A0A4W3H6T2</accession>
<dbReference type="InterPro" id="IPR039398">
    <property type="entry name" value="Deltex_fam"/>
</dbReference>
<evidence type="ECO:0000256" key="1">
    <source>
        <dbReference type="ARBA" id="ARBA00000900"/>
    </source>
</evidence>
<evidence type="ECO:0000256" key="8">
    <source>
        <dbReference type="RuleBase" id="RU367105"/>
    </source>
</evidence>
<dbReference type="GO" id="GO:0008270">
    <property type="term" value="F:zinc ion binding"/>
    <property type="evidence" value="ECO:0007669"/>
    <property type="project" value="UniProtKB-KW"/>
</dbReference>
<keyword evidence="4 8" id="KW-0479">Metal-binding</keyword>
<evidence type="ECO:0000259" key="9">
    <source>
        <dbReference type="PROSITE" id="PS50089"/>
    </source>
</evidence>
<dbReference type="InParanoid" id="A0A4W3H6T2"/>
<dbReference type="Gene3D" id="3.30.390.130">
    <property type="match status" value="1"/>
</dbReference>
<dbReference type="InterPro" id="IPR039396">
    <property type="entry name" value="Deltex_C"/>
</dbReference>
<dbReference type="AlphaFoldDB" id="A0A4W3H6T2"/>
<dbReference type="GO" id="GO:0016567">
    <property type="term" value="P:protein ubiquitination"/>
    <property type="evidence" value="ECO:0007669"/>
    <property type="project" value="UniProtKB-UniRule"/>
</dbReference>
<reference evidence="10" key="5">
    <citation type="submission" date="2025-09" db="UniProtKB">
        <authorList>
            <consortium name="Ensembl"/>
        </authorList>
    </citation>
    <scope>IDENTIFICATION</scope>
</reference>
<keyword evidence="5 7" id="KW-0863">Zinc-finger</keyword>
<feature type="domain" description="RING-type" evidence="9">
    <location>
        <begin position="27"/>
        <end position="62"/>
    </location>
</feature>
<dbReference type="InterPro" id="IPR039399">
    <property type="entry name" value="Deltex_C_sf"/>
</dbReference>
<evidence type="ECO:0000313" key="11">
    <source>
        <dbReference type="Proteomes" id="UP000314986"/>
    </source>
</evidence>
<keyword evidence="11" id="KW-1185">Reference proteome</keyword>
<keyword evidence="3 8" id="KW-0808">Transferase</keyword>
<evidence type="ECO:0000256" key="2">
    <source>
        <dbReference type="ARBA" id="ARBA00004906"/>
    </source>
</evidence>
<dbReference type="GO" id="GO:0061630">
    <property type="term" value="F:ubiquitin protein ligase activity"/>
    <property type="evidence" value="ECO:0007669"/>
    <property type="project" value="UniProtKB-UniRule"/>
</dbReference>
<keyword evidence="8" id="KW-0963">Cytoplasm</keyword>
<dbReference type="EC" id="2.3.2.27" evidence="8"/>
<evidence type="ECO:0000256" key="3">
    <source>
        <dbReference type="ARBA" id="ARBA00022679"/>
    </source>
</evidence>
<comment type="pathway">
    <text evidence="2 8">Protein modification; protein ubiquitination.</text>
</comment>
<proteinExistence type="inferred from homology"/>
<dbReference type="OMA" id="KHAFCKE"/>
<dbReference type="InterPro" id="IPR017907">
    <property type="entry name" value="Znf_RING_CS"/>
</dbReference>
<dbReference type="UniPathway" id="UPA00143"/>
<reference evidence="10" key="4">
    <citation type="submission" date="2025-08" db="UniProtKB">
        <authorList>
            <consortium name="Ensembl"/>
        </authorList>
    </citation>
    <scope>IDENTIFICATION</scope>
</reference>
<reference evidence="11" key="2">
    <citation type="journal article" date="2007" name="PLoS Biol.">
        <title>Survey sequencing and comparative analysis of the elephant shark (Callorhinchus milii) genome.</title>
        <authorList>
            <person name="Venkatesh B."/>
            <person name="Kirkness E.F."/>
            <person name="Loh Y.H."/>
            <person name="Halpern A.L."/>
            <person name="Lee A.P."/>
            <person name="Johnson J."/>
            <person name="Dandona N."/>
            <person name="Viswanathan L.D."/>
            <person name="Tay A."/>
            <person name="Venter J.C."/>
            <person name="Strausberg R.L."/>
            <person name="Brenner S."/>
        </authorList>
    </citation>
    <scope>NUCLEOTIDE SEQUENCE [LARGE SCALE GENOMIC DNA]</scope>
</reference>
<name>A0A4W3H6T2_CALMI</name>
<dbReference type="PANTHER" id="PTHR12622">
    <property type="entry name" value="DELTEX-RELATED"/>
    <property type="match status" value="1"/>
</dbReference>
<comment type="similarity">
    <text evidence="8">Belongs to the Deltex family.</text>
</comment>
<dbReference type="GO" id="GO:0005737">
    <property type="term" value="C:cytoplasm"/>
    <property type="evidence" value="ECO:0007669"/>
    <property type="project" value="UniProtKB-SubCell"/>
</dbReference>
<reference evidence="11" key="1">
    <citation type="journal article" date="2006" name="Science">
        <title>Ancient noncoding elements conserved in the human genome.</title>
        <authorList>
            <person name="Venkatesh B."/>
            <person name="Kirkness E.F."/>
            <person name="Loh Y.H."/>
            <person name="Halpern A.L."/>
            <person name="Lee A.P."/>
            <person name="Johnson J."/>
            <person name="Dandona N."/>
            <person name="Viswanathan L.D."/>
            <person name="Tay A."/>
            <person name="Venter J.C."/>
            <person name="Strausberg R.L."/>
            <person name="Brenner S."/>
        </authorList>
    </citation>
    <scope>NUCLEOTIDE SEQUENCE [LARGE SCALE GENOMIC DNA]</scope>
</reference>
<organism evidence="10 11">
    <name type="scientific">Callorhinchus milii</name>
    <name type="common">Ghost shark</name>
    <dbReference type="NCBI Taxonomy" id="7868"/>
    <lineage>
        <taxon>Eukaryota</taxon>
        <taxon>Metazoa</taxon>
        <taxon>Chordata</taxon>
        <taxon>Craniata</taxon>
        <taxon>Vertebrata</taxon>
        <taxon>Chondrichthyes</taxon>
        <taxon>Holocephali</taxon>
        <taxon>Chimaeriformes</taxon>
        <taxon>Callorhinchidae</taxon>
        <taxon>Callorhinchus</taxon>
    </lineage>
</organism>
<evidence type="ECO:0000313" key="10">
    <source>
        <dbReference type="Ensembl" id="ENSCMIP00000010882.1"/>
    </source>
</evidence>
<dbReference type="Ensembl" id="ENSCMIT00000011160.1">
    <property type="protein sequence ID" value="ENSCMIP00000010882.1"/>
    <property type="gene ID" value="ENSCMIG00000005724.1"/>
</dbReference>
<evidence type="ECO:0000256" key="4">
    <source>
        <dbReference type="ARBA" id="ARBA00022723"/>
    </source>
</evidence>
<dbReference type="PROSITE" id="PS50089">
    <property type="entry name" value="ZF_RING_2"/>
    <property type="match status" value="1"/>
</dbReference>
<dbReference type="Proteomes" id="UP000314986">
    <property type="component" value="Unassembled WGS sequence"/>
</dbReference>
<dbReference type="Pfam" id="PF18102">
    <property type="entry name" value="DTC"/>
    <property type="match status" value="1"/>
</dbReference>
<evidence type="ECO:0000256" key="7">
    <source>
        <dbReference type="PROSITE-ProRule" id="PRU00175"/>
    </source>
</evidence>
<evidence type="ECO:0000256" key="6">
    <source>
        <dbReference type="ARBA" id="ARBA00022833"/>
    </source>
</evidence>
<comment type="subcellular location">
    <subcellularLocation>
        <location evidence="8">Cytoplasm</location>
    </subcellularLocation>
</comment>
<comment type="catalytic activity">
    <reaction evidence="1 8">
        <text>S-ubiquitinyl-[E2 ubiquitin-conjugating enzyme]-L-cysteine + [acceptor protein]-L-lysine = [E2 ubiquitin-conjugating enzyme]-L-cysteine + N(6)-ubiquitinyl-[acceptor protein]-L-lysine.</text>
        <dbReference type="EC" id="2.3.2.27"/>
    </reaction>
</comment>
<reference evidence="11" key="3">
    <citation type="journal article" date="2014" name="Nature">
        <title>Elephant shark genome provides unique insights into gnathostome evolution.</title>
        <authorList>
            <consortium name="International Elephant Shark Genome Sequencing Consortium"/>
            <person name="Venkatesh B."/>
            <person name="Lee A.P."/>
            <person name="Ravi V."/>
            <person name="Maurya A.K."/>
            <person name="Lian M.M."/>
            <person name="Swann J.B."/>
            <person name="Ohta Y."/>
            <person name="Flajnik M.F."/>
            <person name="Sutoh Y."/>
            <person name="Kasahara M."/>
            <person name="Hoon S."/>
            <person name="Gangu V."/>
            <person name="Roy S.W."/>
            <person name="Irimia M."/>
            <person name="Korzh V."/>
            <person name="Kondrychyn I."/>
            <person name="Lim Z.W."/>
            <person name="Tay B.H."/>
            <person name="Tohari S."/>
            <person name="Kong K.W."/>
            <person name="Ho S."/>
            <person name="Lorente-Galdos B."/>
            <person name="Quilez J."/>
            <person name="Marques-Bonet T."/>
            <person name="Raney B.J."/>
            <person name="Ingham P.W."/>
            <person name="Tay A."/>
            <person name="Hillier L.W."/>
            <person name="Minx P."/>
            <person name="Boehm T."/>
            <person name="Wilson R.K."/>
            <person name="Brenner S."/>
            <person name="Warren W.C."/>
        </authorList>
    </citation>
    <scope>NUCLEOTIDE SEQUENCE [LARGE SCALE GENOMIC DNA]</scope>
</reference>